<sequence>MNHGALLYSSSPKPNIVPPDISATKRSFGADHPRPQTPVRFSVGIRNRGQNCCFVRVSGGGGGGNRRSGKVFSDVKSVDKFEKELNDVVSGKADLEVESVAEVSWLQEFPKRWVIVVLCFSAFLLCNMDRLSLKLEALTTMNCVVFDSLPVHTYTCYMRLLEYLWSRAKCFKFGHIPILVEVLPNFR</sequence>
<keyword evidence="3" id="KW-1185">Reference proteome</keyword>
<evidence type="ECO:0000313" key="3">
    <source>
        <dbReference type="Proteomes" id="UP000327157"/>
    </source>
</evidence>
<dbReference type="OrthoDB" id="1748148at2759"/>
<reference evidence="2 3" key="3">
    <citation type="submission" date="2019-11" db="EMBL/GenBank/DDBJ databases">
        <title>A de novo genome assembly of a pear dwarfing rootstock.</title>
        <authorList>
            <person name="Wang F."/>
            <person name="Wang J."/>
            <person name="Li S."/>
            <person name="Zhang Y."/>
            <person name="Fang M."/>
            <person name="Ma L."/>
            <person name="Zhao Y."/>
            <person name="Jiang S."/>
        </authorList>
    </citation>
    <scope>NUCLEOTIDE SEQUENCE [LARGE SCALE GENOMIC DNA]</scope>
    <source>
        <strain evidence="2">S2</strain>
        <tissue evidence="2">Leaf</tissue>
    </source>
</reference>
<accession>A0A5N5FVI0</accession>
<evidence type="ECO:0000313" key="2">
    <source>
        <dbReference type="EMBL" id="KAB2607073.1"/>
    </source>
</evidence>
<organism evidence="2 3">
    <name type="scientific">Pyrus ussuriensis x Pyrus communis</name>
    <dbReference type="NCBI Taxonomy" id="2448454"/>
    <lineage>
        <taxon>Eukaryota</taxon>
        <taxon>Viridiplantae</taxon>
        <taxon>Streptophyta</taxon>
        <taxon>Embryophyta</taxon>
        <taxon>Tracheophyta</taxon>
        <taxon>Spermatophyta</taxon>
        <taxon>Magnoliopsida</taxon>
        <taxon>eudicotyledons</taxon>
        <taxon>Gunneridae</taxon>
        <taxon>Pentapetalae</taxon>
        <taxon>rosids</taxon>
        <taxon>fabids</taxon>
        <taxon>Rosales</taxon>
        <taxon>Rosaceae</taxon>
        <taxon>Amygdaloideae</taxon>
        <taxon>Maleae</taxon>
        <taxon>Pyrus</taxon>
    </lineage>
</organism>
<name>A0A5N5FVI0_9ROSA</name>
<reference evidence="3" key="2">
    <citation type="submission" date="2019-10" db="EMBL/GenBank/DDBJ databases">
        <title>A de novo genome assembly of a pear dwarfing rootstock.</title>
        <authorList>
            <person name="Wang F."/>
            <person name="Wang J."/>
            <person name="Li S."/>
            <person name="Zhang Y."/>
            <person name="Fang M."/>
            <person name="Ma L."/>
            <person name="Zhao Y."/>
            <person name="Jiang S."/>
        </authorList>
    </citation>
    <scope>NUCLEOTIDE SEQUENCE [LARGE SCALE GENOMIC DNA]</scope>
</reference>
<gene>
    <name evidence="2" type="ORF">D8674_006790</name>
</gene>
<comment type="caution">
    <text evidence="2">The sequence shown here is derived from an EMBL/GenBank/DDBJ whole genome shotgun (WGS) entry which is preliminary data.</text>
</comment>
<evidence type="ECO:0000256" key="1">
    <source>
        <dbReference type="SAM" id="MobiDB-lite"/>
    </source>
</evidence>
<dbReference type="EMBL" id="SMOL01000559">
    <property type="protein sequence ID" value="KAB2607073.1"/>
    <property type="molecule type" value="Genomic_DNA"/>
</dbReference>
<proteinExistence type="predicted"/>
<protein>
    <submittedName>
        <fullName evidence="2">Sodium-dependent phosphate transport protein 1</fullName>
    </submittedName>
</protein>
<dbReference type="AlphaFoldDB" id="A0A5N5FVI0"/>
<feature type="region of interest" description="Disordered" evidence="1">
    <location>
        <begin position="1"/>
        <end position="35"/>
    </location>
</feature>
<dbReference type="Proteomes" id="UP000327157">
    <property type="component" value="Chromosome 11"/>
</dbReference>
<reference evidence="2 3" key="1">
    <citation type="submission" date="2019-09" db="EMBL/GenBank/DDBJ databases">
        <authorList>
            <person name="Ou C."/>
        </authorList>
    </citation>
    <scope>NUCLEOTIDE SEQUENCE [LARGE SCALE GENOMIC DNA]</scope>
    <source>
        <strain evidence="2">S2</strain>
        <tissue evidence="2">Leaf</tissue>
    </source>
</reference>